<comment type="caution">
    <text evidence="14">The sequence shown here is derived from an EMBL/GenBank/DDBJ whole genome shotgun (WGS) entry which is preliminary data.</text>
</comment>
<keyword evidence="6 12" id="KW-0479">Metal-binding</keyword>
<evidence type="ECO:0000256" key="11">
    <source>
        <dbReference type="ARBA" id="ARBA00023136"/>
    </source>
</evidence>
<dbReference type="GO" id="GO:0016705">
    <property type="term" value="F:oxidoreductase activity, acting on paired donors, with incorporation or reduction of molecular oxygen"/>
    <property type="evidence" value="ECO:0007669"/>
    <property type="project" value="InterPro"/>
</dbReference>
<feature type="transmembrane region" description="Helical" evidence="13">
    <location>
        <begin position="6"/>
        <end position="26"/>
    </location>
</feature>
<evidence type="ECO:0000256" key="4">
    <source>
        <dbReference type="ARBA" id="ARBA00022617"/>
    </source>
</evidence>
<gene>
    <name evidence="14" type="ORF">LSUE1_G006582</name>
</gene>
<organism evidence="14 15">
    <name type="scientific">Lachnellula suecica</name>
    <dbReference type="NCBI Taxonomy" id="602035"/>
    <lineage>
        <taxon>Eukaryota</taxon>
        <taxon>Fungi</taxon>
        <taxon>Dikarya</taxon>
        <taxon>Ascomycota</taxon>
        <taxon>Pezizomycotina</taxon>
        <taxon>Leotiomycetes</taxon>
        <taxon>Helotiales</taxon>
        <taxon>Lachnaceae</taxon>
        <taxon>Lachnellula</taxon>
    </lineage>
</organism>
<evidence type="ECO:0000313" key="15">
    <source>
        <dbReference type="Proteomes" id="UP000469558"/>
    </source>
</evidence>
<dbReference type="GO" id="GO:0020037">
    <property type="term" value="F:heme binding"/>
    <property type="evidence" value="ECO:0007669"/>
    <property type="project" value="InterPro"/>
</dbReference>
<evidence type="ECO:0000256" key="3">
    <source>
        <dbReference type="ARBA" id="ARBA00010617"/>
    </source>
</evidence>
<evidence type="ECO:0000256" key="5">
    <source>
        <dbReference type="ARBA" id="ARBA00022692"/>
    </source>
</evidence>
<dbReference type="PRINTS" id="PR00385">
    <property type="entry name" value="P450"/>
</dbReference>
<dbReference type="InterPro" id="IPR001128">
    <property type="entry name" value="Cyt_P450"/>
</dbReference>
<dbReference type="OrthoDB" id="6692864at2759"/>
<dbReference type="PANTHER" id="PTHR24305">
    <property type="entry name" value="CYTOCHROME P450"/>
    <property type="match status" value="1"/>
</dbReference>
<evidence type="ECO:0000256" key="6">
    <source>
        <dbReference type="ARBA" id="ARBA00022723"/>
    </source>
</evidence>
<evidence type="ECO:0000256" key="8">
    <source>
        <dbReference type="ARBA" id="ARBA00023002"/>
    </source>
</evidence>
<dbReference type="CDD" id="cd11061">
    <property type="entry name" value="CYP67-like"/>
    <property type="match status" value="1"/>
</dbReference>
<keyword evidence="4 12" id="KW-0349">Heme</keyword>
<dbReference type="AlphaFoldDB" id="A0A8T9BWR3"/>
<keyword evidence="8" id="KW-0560">Oxidoreductase</keyword>
<dbReference type="GO" id="GO:0016020">
    <property type="term" value="C:membrane"/>
    <property type="evidence" value="ECO:0007669"/>
    <property type="project" value="UniProtKB-SubCell"/>
</dbReference>
<dbReference type="Pfam" id="PF00067">
    <property type="entry name" value="p450"/>
    <property type="match status" value="2"/>
</dbReference>
<dbReference type="EMBL" id="QGMK01001573">
    <property type="protein sequence ID" value="TVY67415.1"/>
    <property type="molecule type" value="Genomic_DNA"/>
</dbReference>
<dbReference type="InterPro" id="IPR036396">
    <property type="entry name" value="Cyt_P450_sf"/>
</dbReference>
<proteinExistence type="inferred from homology"/>
<evidence type="ECO:0000256" key="1">
    <source>
        <dbReference type="ARBA" id="ARBA00001971"/>
    </source>
</evidence>
<dbReference type="GO" id="GO:0005506">
    <property type="term" value="F:iron ion binding"/>
    <property type="evidence" value="ECO:0007669"/>
    <property type="project" value="InterPro"/>
</dbReference>
<keyword evidence="5 13" id="KW-0812">Transmembrane</keyword>
<dbReference type="SUPFAM" id="SSF48264">
    <property type="entry name" value="Cytochrome P450"/>
    <property type="match status" value="1"/>
</dbReference>
<evidence type="ECO:0000256" key="7">
    <source>
        <dbReference type="ARBA" id="ARBA00022989"/>
    </source>
</evidence>
<keyword evidence="15" id="KW-1185">Reference proteome</keyword>
<sequence length="563" mass="64052">MDFNIDSLPVWASAFALLSHWTYFIHGEHHMQAPLYFCLFLALIPGLYAFELPHRNYNSTQSMKAALEVIAAYIVTLFTSMTVYRLFFHRLRQFPGPFGARVSKIWHAWHVRNSENHLVMEKIYHQYGTFARTGPEEVTIFSPEALWAMNGPGSTCVRPDWYDCVKPMRSLANVRDVAIHDQRRRIWDQAFSVKAVKNYEGRIKKYGEQLNQRFAAAEGEAVNVYDFFSFFTSDVMGDLAFGKSFNNLIGEKFNPSVQGARDFMGVFGALSPVPWFIRLGSGILMRLNGWKNFMEFTRTSLNARIMKDPPVPDVSSYLIAPSMEKGTLEADRDFLEGDALVLLIVGSDSMATTLITTFSFLARHPVYQQQIRSELETISSVSDFAAVQELPILKSVIMETLRLWPPVPTGSSRIVPHGGLVIAGKYIPAKTKIFAPRFTIARRKYQSSNHDAQLLMLRKSVESCFERATEFIPERWTTRPEMVKERRAYSPFSMGRYSCVGKRLAMSNVSYLVALLISKYDIKYAPGEDGTRVMRDAKDNFTMNPGRLDLVFKPRAAEDASVV</sequence>
<accession>A0A8T9BWR3</accession>
<dbReference type="Proteomes" id="UP000469558">
    <property type="component" value="Unassembled WGS sequence"/>
</dbReference>
<evidence type="ECO:0000256" key="10">
    <source>
        <dbReference type="ARBA" id="ARBA00023033"/>
    </source>
</evidence>
<keyword evidence="7 13" id="KW-1133">Transmembrane helix</keyword>
<dbReference type="InterPro" id="IPR002403">
    <property type="entry name" value="Cyt_P450_E_grp-IV"/>
</dbReference>
<reference evidence="14 15" key="1">
    <citation type="submission" date="2018-05" db="EMBL/GenBank/DDBJ databases">
        <title>Genome sequencing and assembly of the regulated plant pathogen Lachnellula willkommii and related sister species for the development of diagnostic species identification markers.</title>
        <authorList>
            <person name="Giroux E."/>
            <person name="Bilodeau G."/>
        </authorList>
    </citation>
    <scope>NUCLEOTIDE SEQUENCE [LARGE SCALE GENOMIC DNA]</scope>
    <source>
        <strain evidence="14 15">CBS 268.59</strain>
    </source>
</reference>
<feature type="binding site" description="axial binding residue" evidence="12">
    <location>
        <position position="499"/>
    </location>
    <ligand>
        <name>heme</name>
        <dbReference type="ChEBI" id="CHEBI:30413"/>
    </ligand>
    <ligandPart>
        <name>Fe</name>
        <dbReference type="ChEBI" id="CHEBI:18248"/>
    </ligandPart>
</feature>
<comment type="cofactor">
    <cofactor evidence="1 12">
        <name>heme</name>
        <dbReference type="ChEBI" id="CHEBI:30413"/>
    </cofactor>
</comment>
<evidence type="ECO:0000256" key="12">
    <source>
        <dbReference type="PIRSR" id="PIRSR602403-1"/>
    </source>
</evidence>
<keyword evidence="11 13" id="KW-0472">Membrane</keyword>
<dbReference type="InterPro" id="IPR050121">
    <property type="entry name" value="Cytochrome_P450_monoxygenase"/>
</dbReference>
<keyword evidence="10" id="KW-0503">Monooxygenase</keyword>
<dbReference type="Gene3D" id="1.10.630.10">
    <property type="entry name" value="Cytochrome P450"/>
    <property type="match status" value="1"/>
</dbReference>
<feature type="transmembrane region" description="Helical" evidence="13">
    <location>
        <begin position="33"/>
        <end position="50"/>
    </location>
</feature>
<evidence type="ECO:0000256" key="13">
    <source>
        <dbReference type="SAM" id="Phobius"/>
    </source>
</evidence>
<dbReference type="GO" id="GO:0004497">
    <property type="term" value="F:monooxygenase activity"/>
    <property type="evidence" value="ECO:0007669"/>
    <property type="project" value="UniProtKB-KW"/>
</dbReference>
<evidence type="ECO:0000256" key="2">
    <source>
        <dbReference type="ARBA" id="ARBA00004370"/>
    </source>
</evidence>
<keyword evidence="9 12" id="KW-0408">Iron</keyword>
<evidence type="ECO:0000256" key="9">
    <source>
        <dbReference type="ARBA" id="ARBA00023004"/>
    </source>
</evidence>
<comment type="similarity">
    <text evidence="3">Belongs to the cytochrome P450 family.</text>
</comment>
<dbReference type="PANTHER" id="PTHR24305:SF112">
    <property type="entry name" value="L-ORNITHINE-N5-MONOOXYGENASE (EUROFUNG)"/>
    <property type="match status" value="1"/>
</dbReference>
<comment type="subcellular location">
    <subcellularLocation>
        <location evidence="2">Membrane</location>
    </subcellularLocation>
</comment>
<protein>
    <submittedName>
        <fullName evidence="14">Tryprostatin B 6-hydroxylase</fullName>
    </submittedName>
</protein>
<name>A0A8T9BWR3_9HELO</name>
<dbReference type="PRINTS" id="PR00465">
    <property type="entry name" value="EP450IV"/>
</dbReference>
<evidence type="ECO:0000313" key="14">
    <source>
        <dbReference type="EMBL" id="TVY67415.1"/>
    </source>
</evidence>
<feature type="transmembrane region" description="Helical" evidence="13">
    <location>
        <begin position="70"/>
        <end position="88"/>
    </location>
</feature>